<comment type="caution">
    <text evidence="1">The sequence shown here is derived from an EMBL/GenBank/DDBJ whole genome shotgun (WGS) entry which is preliminary data.</text>
</comment>
<reference evidence="1 2" key="1">
    <citation type="submission" date="2016-10" db="EMBL/GenBank/DDBJ databases">
        <title>Paenibacillus species isolates.</title>
        <authorList>
            <person name="Beno S.M."/>
        </authorList>
    </citation>
    <scope>NUCLEOTIDE SEQUENCE [LARGE SCALE GENOMIC DNA]</scope>
    <source>
        <strain evidence="1 2">FSL H7-0744</strain>
    </source>
</reference>
<sequence>MTLILPFIHPNKDNYLLDQVNCLEKTLLIVAEGKRSYFSNYYLILQKCFELYHSSNLKIDFNQFCKNTEEVMSLLGLKLHYFPLCKDIHTIIREQITLQRPVLVFGNLKTLYYSHHYNVSDWMHLFLIKGYNATTGVYYIMDSAQKKNEGYKYDEFVITTEMLESLATSSHETYNTECFFSIESLHIEPLESELLITCINEILNAPINNEIIAMEQHQENNSGITTEYIGTKLLGMVKSKEVLNAELVIQFKRFSVNSTLIEKIEETSAQLIREWKTVISVYLKSLITENRSFSVQVNSEKAIILENSLKTYLKEVLIMLYSLRGIQQNEMPEMKWNAENNEEGIIQSDEDIIKFCIQTDKEYDYNNSPKFMYHIKPNQNFIYNVQISIAQEPKVSAYQAGIIFRTKLGETYIWGIFNNEKVVLSKSIDPIFSYNVARNVEILQVRLENNGDYVFSVADQDTSIVEVYRTNMLSDLSAIGIGFRNWYSVNSLQLDLKSHIELIE</sequence>
<dbReference type="RefSeq" id="WP_076113749.1">
    <property type="nucleotide sequence ID" value="NZ_MPTB01000049.1"/>
</dbReference>
<name>A0ABX3GYR5_PAEBO</name>
<accession>A0ABX3GYR5</accession>
<dbReference type="Proteomes" id="UP000187412">
    <property type="component" value="Unassembled WGS sequence"/>
</dbReference>
<keyword evidence="2" id="KW-1185">Reference proteome</keyword>
<proteinExistence type="predicted"/>
<gene>
    <name evidence="1" type="ORF">BSK56_28120</name>
</gene>
<protein>
    <recommendedName>
        <fullName evidence="3">Butirosin biosynthesis protein H N-terminal domain-containing protein</fullName>
    </recommendedName>
</protein>
<evidence type="ECO:0000313" key="2">
    <source>
        <dbReference type="Proteomes" id="UP000187412"/>
    </source>
</evidence>
<evidence type="ECO:0008006" key="3">
    <source>
        <dbReference type="Google" id="ProtNLM"/>
    </source>
</evidence>
<dbReference type="EMBL" id="MPTB01000049">
    <property type="protein sequence ID" value="OMD40826.1"/>
    <property type="molecule type" value="Genomic_DNA"/>
</dbReference>
<organism evidence="1 2">
    <name type="scientific">Paenibacillus borealis</name>
    <dbReference type="NCBI Taxonomy" id="160799"/>
    <lineage>
        <taxon>Bacteria</taxon>
        <taxon>Bacillati</taxon>
        <taxon>Bacillota</taxon>
        <taxon>Bacilli</taxon>
        <taxon>Bacillales</taxon>
        <taxon>Paenibacillaceae</taxon>
        <taxon>Paenibacillus</taxon>
    </lineage>
</organism>
<evidence type="ECO:0000313" key="1">
    <source>
        <dbReference type="EMBL" id="OMD40826.1"/>
    </source>
</evidence>